<accession>A0A6M4PBD4</accession>
<dbReference type="PANTHER" id="PTHR38436:SF1">
    <property type="entry name" value="ESTER CYCLASE"/>
    <property type="match status" value="1"/>
</dbReference>
<evidence type="ECO:0000313" key="1">
    <source>
        <dbReference type="EMBL" id="QJS08252.1"/>
    </source>
</evidence>
<sequence length="190" mass="20479">MAMHASDLGHALFKVLETGDPALAAEVVHDEFHNREAAVSPPACRIPGPAGVLASSAWMRYAFDDLRLPVTDIVTSDSQAWVRLRMRGRHTGAFVLFNAQGVDQVVPPTGREIDFEQIHVLDLRDGKVVRHEAVRDDITMLGQLGVFPPGPAAGLRMLSWRVTGRAAKAAAEVTTRAAEAAAALPRDTTV</sequence>
<dbReference type="EMBL" id="CP053189">
    <property type="protein sequence ID" value="QJS08252.1"/>
    <property type="molecule type" value="Genomic_DNA"/>
</dbReference>
<dbReference type="InterPro" id="IPR032710">
    <property type="entry name" value="NTF2-like_dom_sf"/>
</dbReference>
<dbReference type="Pfam" id="PF07366">
    <property type="entry name" value="SnoaL"/>
    <property type="match status" value="1"/>
</dbReference>
<dbReference type="AlphaFoldDB" id="A0A6M4PBD4"/>
<gene>
    <name evidence="1" type="ORF">HKX69_00770</name>
</gene>
<protein>
    <submittedName>
        <fullName evidence="1">SnoaL-like domain-containing protein</fullName>
    </submittedName>
</protein>
<reference evidence="1 2" key="1">
    <citation type="submission" date="2020-05" db="EMBL/GenBank/DDBJ databases">
        <authorList>
            <person name="Li K."/>
        </authorList>
    </citation>
    <scope>NUCLEOTIDE SEQUENCE [LARGE SCALE GENOMIC DNA]</scope>
    <source>
        <strain evidence="2">jing01</strain>
    </source>
</reference>
<dbReference type="KEGG" id="sarg:HKX69_00770"/>
<evidence type="ECO:0000313" key="2">
    <source>
        <dbReference type="Proteomes" id="UP000502641"/>
    </source>
</evidence>
<dbReference type="RefSeq" id="WP_171150147.1">
    <property type="nucleotide sequence ID" value="NZ_CP053189.1"/>
</dbReference>
<dbReference type="Proteomes" id="UP000502641">
    <property type="component" value="Chromosome"/>
</dbReference>
<organism evidence="1 2">
    <name type="scientific">Streptomyces argyrophylli</name>
    <dbReference type="NCBI Taxonomy" id="2726118"/>
    <lineage>
        <taxon>Bacteria</taxon>
        <taxon>Bacillati</taxon>
        <taxon>Actinomycetota</taxon>
        <taxon>Actinomycetes</taxon>
        <taxon>Kitasatosporales</taxon>
        <taxon>Streptomycetaceae</taxon>
        <taxon>Streptomyces</taxon>
    </lineage>
</organism>
<name>A0A6M4PBD4_9ACTN</name>
<dbReference type="GO" id="GO:0030638">
    <property type="term" value="P:polyketide metabolic process"/>
    <property type="evidence" value="ECO:0007669"/>
    <property type="project" value="InterPro"/>
</dbReference>
<dbReference type="InterPro" id="IPR009959">
    <property type="entry name" value="Cyclase_SnoaL-like"/>
</dbReference>
<dbReference type="PANTHER" id="PTHR38436">
    <property type="entry name" value="POLYKETIDE CYCLASE SNOAL-LIKE DOMAIN"/>
    <property type="match status" value="1"/>
</dbReference>
<keyword evidence="2" id="KW-1185">Reference proteome</keyword>
<proteinExistence type="predicted"/>
<dbReference type="SUPFAM" id="SSF54427">
    <property type="entry name" value="NTF2-like"/>
    <property type="match status" value="1"/>
</dbReference>
<dbReference type="Gene3D" id="3.10.450.50">
    <property type="match status" value="1"/>
</dbReference>